<proteinExistence type="predicted"/>
<dbReference type="eggNOG" id="COG0187">
    <property type="taxonomic scope" value="Bacteria"/>
</dbReference>
<dbReference type="InterPro" id="IPR020568">
    <property type="entry name" value="Ribosomal_Su5_D2-typ_SF"/>
</dbReference>
<accession>A6G3Y8</accession>
<evidence type="ECO:0000313" key="1">
    <source>
        <dbReference type="EMBL" id="EDM79311.1"/>
    </source>
</evidence>
<comment type="caution">
    <text evidence="1">The sequence shown here is derived from an EMBL/GenBank/DDBJ whole genome shotgun (WGS) entry which is preliminary data.</text>
</comment>
<keyword evidence="1" id="KW-0413">Isomerase</keyword>
<dbReference type="EMBL" id="ABCS01000020">
    <property type="protein sequence ID" value="EDM79311.1"/>
    <property type="molecule type" value="Genomic_DNA"/>
</dbReference>
<dbReference type="AlphaFoldDB" id="A6G3Y8"/>
<dbReference type="Gene3D" id="3.30.565.10">
    <property type="entry name" value="Histidine kinase-like ATPase, C-terminal domain"/>
    <property type="match status" value="1"/>
</dbReference>
<dbReference type="SUPFAM" id="SSF55874">
    <property type="entry name" value="ATPase domain of HSP90 chaperone/DNA topoisomerase II/histidine kinase"/>
    <property type="match status" value="1"/>
</dbReference>
<dbReference type="GO" id="GO:0016853">
    <property type="term" value="F:isomerase activity"/>
    <property type="evidence" value="ECO:0007669"/>
    <property type="project" value="UniProtKB-KW"/>
</dbReference>
<dbReference type="SUPFAM" id="SSF54211">
    <property type="entry name" value="Ribosomal protein S5 domain 2-like"/>
    <property type="match status" value="1"/>
</dbReference>
<organism evidence="1 2">
    <name type="scientific">Plesiocystis pacifica SIR-1</name>
    <dbReference type="NCBI Taxonomy" id="391625"/>
    <lineage>
        <taxon>Bacteria</taxon>
        <taxon>Pseudomonadati</taxon>
        <taxon>Myxococcota</taxon>
        <taxon>Polyangia</taxon>
        <taxon>Nannocystales</taxon>
        <taxon>Nannocystaceae</taxon>
        <taxon>Plesiocystis</taxon>
    </lineage>
</organism>
<dbReference type="Proteomes" id="UP000005801">
    <property type="component" value="Unassembled WGS sequence"/>
</dbReference>
<keyword evidence="2" id="KW-1185">Reference proteome</keyword>
<dbReference type="STRING" id="391625.PPSIR1_02121"/>
<reference evidence="1 2" key="1">
    <citation type="submission" date="2007-06" db="EMBL/GenBank/DDBJ databases">
        <authorList>
            <person name="Shimkets L."/>
            <person name="Ferriera S."/>
            <person name="Johnson J."/>
            <person name="Kravitz S."/>
            <person name="Beeson K."/>
            <person name="Sutton G."/>
            <person name="Rogers Y.-H."/>
            <person name="Friedman R."/>
            <person name="Frazier M."/>
            <person name="Venter J.C."/>
        </authorList>
    </citation>
    <scope>NUCLEOTIDE SEQUENCE [LARGE SCALE GENOMIC DNA]</scope>
    <source>
        <strain evidence="1 2">SIR-1</strain>
    </source>
</reference>
<sequence length="272" mass="30205">MHLSGRCSRLYVSLTHDHFCVVDDGPGLEPSEVLDQLETHHKKRTRQGDRAHAHVIGTGMGLAMINALARRLEFELRRAGEVRRWVFEGTVLVSENELVGACDDSGTTLRVWPDASLMREPLPSRAELSAVLEKVHWLCPALRVELDGRRFSGEAGLAAWIRRQPEWDGSPVETLELVDGARGARVGLAWAWLDEPCVARQAAFVNLRETPRGSHMDALLEGLAARYGVSPAMARRRVLALVSVVLEEPRYDSPTREVLAQPELGAWIEASL</sequence>
<protein>
    <submittedName>
        <fullName evidence="1">Type IIA topoisomerase (DNA gyrase/topo II, topoisomerase IV), B subunit</fullName>
    </submittedName>
</protein>
<evidence type="ECO:0000313" key="2">
    <source>
        <dbReference type="Proteomes" id="UP000005801"/>
    </source>
</evidence>
<gene>
    <name evidence="1" type="ORF">PPSIR1_02121</name>
</gene>
<name>A6G3Y8_9BACT</name>
<dbReference type="InterPro" id="IPR036890">
    <property type="entry name" value="HATPase_C_sf"/>
</dbReference>